<dbReference type="RefSeq" id="WP_198916069.1">
    <property type="nucleotide sequence ID" value="NZ_JAEKPD010000008.1"/>
</dbReference>
<accession>A0A934IC18</accession>
<dbReference type="EC" id="3.6.1.54" evidence="3"/>
<comment type="caution">
    <text evidence="3">The sequence shown here is derived from an EMBL/GenBank/DDBJ whole genome shotgun (WGS) entry which is preliminary data.</text>
</comment>
<feature type="domain" description="LpxI C-terminal" evidence="1">
    <location>
        <begin position="129"/>
        <end position="262"/>
    </location>
</feature>
<dbReference type="EMBL" id="JAEKPD010000008">
    <property type="protein sequence ID" value="MBJ3762891.1"/>
    <property type="molecule type" value="Genomic_DNA"/>
</dbReference>
<dbReference type="AlphaFoldDB" id="A0A934IC18"/>
<proteinExistence type="predicted"/>
<dbReference type="InterPro" id="IPR043167">
    <property type="entry name" value="LpxI_C_sf"/>
</dbReference>
<dbReference type="InterPro" id="IPR041255">
    <property type="entry name" value="LpxI_N"/>
</dbReference>
<organism evidence="3 4">
    <name type="scientific">Palleronia pontilimi</name>
    <dbReference type="NCBI Taxonomy" id="1964209"/>
    <lineage>
        <taxon>Bacteria</taxon>
        <taxon>Pseudomonadati</taxon>
        <taxon>Pseudomonadota</taxon>
        <taxon>Alphaproteobacteria</taxon>
        <taxon>Rhodobacterales</taxon>
        <taxon>Roseobacteraceae</taxon>
        <taxon>Palleronia</taxon>
    </lineage>
</organism>
<dbReference type="Pfam" id="PF06230">
    <property type="entry name" value="LpxI_C"/>
    <property type="match status" value="1"/>
</dbReference>
<sequence length="266" mass="27387">MTLCLVAGQGRLPQVLAERARPQLIAAVEGFAPEGLEVARSFRVETLGGFIKGLKADGITRICFAGAIRRPALNPAKVDAATLPLVPRMLKVLGQGDDAALRLVLSLFEDAGIAPVAAHDLVPDLLPPAGVLVGTLPKTAERDAARAAAIVAAMGQADVGQACVVAGGQALAIEAMPGTDWMLGSVAQARRGDLRLPEGGLLYKGPKPGQDRRVDLPAIGPETVRAAAEAGLRGVVIEAGGVMIVDRDATLEAARAAGLFVWVRPA</sequence>
<protein>
    <submittedName>
        <fullName evidence="3">UDP-2,3-diacylglucosamine diphosphatase LpxI</fullName>
        <ecNumber evidence="3">3.6.1.54</ecNumber>
    </submittedName>
</protein>
<keyword evidence="3" id="KW-0378">Hydrolase</keyword>
<dbReference type="PANTHER" id="PTHR39962:SF1">
    <property type="entry name" value="LPXI FAMILY PROTEIN"/>
    <property type="match status" value="1"/>
</dbReference>
<feature type="domain" description="LpxI N-terminal" evidence="2">
    <location>
        <begin position="3"/>
        <end position="125"/>
    </location>
</feature>
<reference evidence="3" key="1">
    <citation type="submission" date="2020-12" db="EMBL/GenBank/DDBJ databases">
        <title>Bacterial taxonomy.</title>
        <authorList>
            <person name="Pan X."/>
        </authorList>
    </citation>
    <scope>NUCLEOTIDE SEQUENCE</scope>
    <source>
        <strain evidence="3">KCTC 52957</strain>
    </source>
</reference>
<evidence type="ECO:0000313" key="4">
    <source>
        <dbReference type="Proteomes" id="UP000642488"/>
    </source>
</evidence>
<dbReference type="Proteomes" id="UP000642488">
    <property type="component" value="Unassembled WGS sequence"/>
</dbReference>
<name>A0A934IC18_9RHOB</name>
<evidence type="ECO:0000313" key="3">
    <source>
        <dbReference type="EMBL" id="MBJ3762891.1"/>
    </source>
</evidence>
<dbReference type="Gene3D" id="3.40.50.20">
    <property type="match status" value="1"/>
</dbReference>
<keyword evidence="4" id="KW-1185">Reference proteome</keyword>
<dbReference type="Gene3D" id="3.40.140.80">
    <property type="match status" value="1"/>
</dbReference>
<dbReference type="InterPro" id="IPR010415">
    <property type="entry name" value="LpxI_C"/>
</dbReference>
<dbReference type="InterPro" id="IPR053174">
    <property type="entry name" value="LpxI"/>
</dbReference>
<evidence type="ECO:0000259" key="1">
    <source>
        <dbReference type="Pfam" id="PF06230"/>
    </source>
</evidence>
<dbReference type="PANTHER" id="PTHR39962">
    <property type="entry name" value="BLL4848 PROTEIN"/>
    <property type="match status" value="1"/>
</dbReference>
<dbReference type="Pfam" id="PF17930">
    <property type="entry name" value="LpxI_N"/>
    <property type="match status" value="1"/>
</dbReference>
<dbReference type="GO" id="GO:0016787">
    <property type="term" value="F:hydrolase activity"/>
    <property type="evidence" value="ECO:0007669"/>
    <property type="project" value="UniProtKB-KW"/>
</dbReference>
<gene>
    <name evidence="3" type="primary">lpxI</name>
    <name evidence="3" type="ORF">ILP92_09050</name>
</gene>
<evidence type="ECO:0000259" key="2">
    <source>
        <dbReference type="Pfam" id="PF17930"/>
    </source>
</evidence>